<proteinExistence type="predicted"/>
<feature type="domain" description="Photosynthesis system II assembly factor Ycf48/Hcf136-like" evidence="5">
    <location>
        <begin position="220"/>
        <end position="299"/>
    </location>
</feature>
<accession>A0A7V8V929</accession>
<evidence type="ECO:0000256" key="3">
    <source>
        <dbReference type="SAM" id="SignalP"/>
    </source>
</evidence>
<dbReference type="InterPro" id="IPR028203">
    <property type="entry name" value="PSII_CF48-like_dom"/>
</dbReference>
<dbReference type="GO" id="GO:0009523">
    <property type="term" value="C:photosystem II"/>
    <property type="evidence" value="ECO:0007669"/>
    <property type="project" value="UniProtKB-KW"/>
</dbReference>
<dbReference type="PANTHER" id="PTHR47199">
    <property type="entry name" value="PHOTOSYSTEM II STABILITY/ASSEMBLY FACTOR HCF136, CHLOROPLASTIC"/>
    <property type="match status" value="1"/>
</dbReference>
<keyword evidence="7" id="KW-1185">Reference proteome</keyword>
<dbReference type="AlphaFoldDB" id="A0A7V8V929"/>
<dbReference type="GO" id="GO:0015979">
    <property type="term" value="P:photosynthesis"/>
    <property type="evidence" value="ECO:0007669"/>
    <property type="project" value="UniProtKB-KW"/>
</dbReference>
<dbReference type="RefSeq" id="WP_207398599.1">
    <property type="nucleotide sequence ID" value="NZ_JABRWO010000013.1"/>
</dbReference>
<dbReference type="Gene3D" id="3.40.50.10320">
    <property type="entry name" value="LmbE-like"/>
    <property type="match status" value="1"/>
</dbReference>
<feature type="chain" id="PRO_5030506416" evidence="3">
    <location>
        <begin position="31"/>
        <end position="1020"/>
    </location>
</feature>
<name>A0A7V8V929_9BACT</name>
<dbReference type="GO" id="GO:0004553">
    <property type="term" value="F:hydrolase activity, hydrolyzing O-glycosyl compounds"/>
    <property type="evidence" value="ECO:0007669"/>
    <property type="project" value="InterPro"/>
</dbReference>
<reference evidence="6 7" key="1">
    <citation type="submission" date="2020-05" db="EMBL/GenBank/DDBJ databases">
        <title>Bremerella alba sp. nov., a novel planctomycete isolated from the surface of the macroalga Fucus spiralis.</title>
        <authorList>
            <person name="Godinho O."/>
            <person name="Botelho R."/>
            <person name="Albuquerque L."/>
            <person name="Wiegand S."/>
            <person name="Da Costa M.S."/>
            <person name="Lobo-Da-Cunha A."/>
            <person name="Jogler C."/>
            <person name="Lage O.M."/>
        </authorList>
    </citation>
    <scope>NUCLEOTIDE SEQUENCE [LARGE SCALE GENOMIC DNA]</scope>
    <source>
        <strain evidence="6 7">FF15</strain>
    </source>
</reference>
<dbReference type="GO" id="GO:0016052">
    <property type="term" value="P:carbohydrate catabolic process"/>
    <property type="evidence" value="ECO:0007669"/>
    <property type="project" value="InterPro"/>
</dbReference>
<dbReference type="EMBL" id="JABRWO010000013">
    <property type="protein sequence ID" value="MBA2117220.1"/>
    <property type="molecule type" value="Genomic_DNA"/>
</dbReference>
<feature type="domain" description="Photosynthesis system II assembly factor Ycf48/Hcf136-like" evidence="5">
    <location>
        <begin position="39"/>
        <end position="126"/>
    </location>
</feature>
<keyword evidence="3" id="KW-0732">Signal</keyword>
<dbReference type="Gene3D" id="2.130.10.10">
    <property type="entry name" value="YVTN repeat-like/Quinoprotein amine dehydrogenase"/>
    <property type="match status" value="2"/>
</dbReference>
<evidence type="ECO:0000259" key="5">
    <source>
        <dbReference type="Pfam" id="PF14870"/>
    </source>
</evidence>
<evidence type="ECO:0000313" key="6">
    <source>
        <dbReference type="EMBL" id="MBA2117220.1"/>
    </source>
</evidence>
<sequence>MNGLIPALGRLLPNALLLTCLTVLASPAQAEVPGTWYLDAQLNDVTFVDDRHGLAVGDHGAIWHTDNGGLEWKQIPSGTDAHLASVYFTDSRHGWAVGGYQQPYSTQTRGVVLTTSDGGMSWNAMPEQSLPKLTGVRFEDTRHGWAVGHGSHMFPTGMFETNDGGRSWRSLPGTQNTRFEKFAVLPGGELLLAGVSGNLSLADRGGIRKPTILVDPLRDMQDIVVAGAKDATVVGEGGLILNSTNAGTSWEVVAPGPLQQTDRQVDFHAVERLGKQVWIAGDPGSFVLHSSNGGQSFTTQKLPTTATIRAIFFRSETTGWAVGSLGTILHTKDGGQTWSVQRQGGQRLALLGIFHDSSIIPYELVSHHAGSQGYLTGMEVINRPMPQTGKPRPPLRDALLHSGANFGHTAWQFPAHDVQLKLTGDQMAKTWDAANDGQGLAAAESYLVQRIRQWKPTVVLTDYADPTGKDPLAYMVNQLVLRAVEKAGDADSFPEQQAELGLAPWKVARVCSVVPEGQNGSITLNTTQISPQLAMSLSEHAGVSRGVATGKLSSSPSTLEMKVLRSSGLLEGRLSDIFTGLSVPAGKGARRPPQQMSLVDLAQLQRAAQKRRNMFEMINHSAKDEQRGALLLGQMLKLSEDLPPARSVEVLSHLAEKANENGNLTLSADMHHQIVRKFPTHVLAERSAAWLLAYYASSEMQFLNRDSVEFAAPTAPKEMNAEEETSDASEIATVSFNDPTNYKSPTKSPERAAKLIAELNQNMPHVLADPSLAFLLERLHAEQGHSRQGESYIRRLLNLGQENAWCRRAQWELVLGRGNSQVDAPIVAANYEDSKPVLDGRLNDRVWQTGKPVDFQAGTLSPEAGAPPAAMIVGFDEDYLYLAIRCMKSKNFHYEAPGERPRERDADLTSSDRVRIYLDLDRDYATSYCLSVDYRGRTADSLSGNLTWNPNWYVAADQDESTWTIEAAIPFRELSGQLLQPGDTWGMAVQRVMVSEGTEAWPSSALYEMGPAEFGLLQFR</sequence>
<evidence type="ECO:0000256" key="1">
    <source>
        <dbReference type="ARBA" id="ARBA00022531"/>
    </source>
</evidence>
<keyword evidence="1" id="KW-0602">Photosynthesis</keyword>
<dbReference type="Pfam" id="PF06452">
    <property type="entry name" value="CBM9_1"/>
    <property type="match status" value="1"/>
</dbReference>
<evidence type="ECO:0000256" key="2">
    <source>
        <dbReference type="ARBA" id="ARBA00023276"/>
    </source>
</evidence>
<organism evidence="6 7">
    <name type="scientific">Bremerella alba</name>
    <dbReference type="NCBI Taxonomy" id="980252"/>
    <lineage>
        <taxon>Bacteria</taxon>
        <taxon>Pseudomonadati</taxon>
        <taxon>Planctomycetota</taxon>
        <taxon>Planctomycetia</taxon>
        <taxon>Pirellulales</taxon>
        <taxon>Pirellulaceae</taxon>
        <taxon>Bremerella</taxon>
    </lineage>
</organism>
<dbReference type="Proteomes" id="UP000551616">
    <property type="component" value="Unassembled WGS sequence"/>
</dbReference>
<feature type="domain" description="Carbohydrate-binding" evidence="4">
    <location>
        <begin position="838"/>
        <end position="990"/>
    </location>
</feature>
<keyword evidence="2" id="KW-0604">Photosystem II</keyword>
<dbReference type="SUPFAM" id="SSF110296">
    <property type="entry name" value="Oligoxyloglucan reducing end-specific cellobiohydrolase"/>
    <property type="match status" value="2"/>
</dbReference>
<protein>
    <submittedName>
        <fullName evidence="6">Ycf48-like protein</fullName>
    </submittedName>
</protein>
<comment type="caution">
    <text evidence="6">The sequence shown here is derived from an EMBL/GenBank/DDBJ whole genome shotgun (WGS) entry which is preliminary data.</text>
</comment>
<evidence type="ECO:0000259" key="4">
    <source>
        <dbReference type="Pfam" id="PF06452"/>
    </source>
</evidence>
<dbReference type="InterPro" id="IPR015943">
    <property type="entry name" value="WD40/YVTN_repeat-like_dom_sf"/>
</dbReference>
<dbReference type="Pfam" id="PF14870">
    <property type="entry name" value="PSII_BNR"/>
    <property type="match status" value="2"/>
</dbReference>
<evidence type="ECO:0000313" key="7">
    <source>
        <dbReference type="Proteomes" id="UP000551616"/>
    </source>
</evidence>
<dbReference type="InterPro" id="IPR010502">
    <property type="entry name" value="Carb-bd_dom_fam9"/>
</dbReference>
<dbReference type="InterPro" id="IPR024078">
    <property type="entry name" value="LmbE-like_dom_sf"/>
</dbReference>
<dbReference type="Gene3D" id="2.60.40.1190">
    <property type="match status" value="1"/>
</dbReference>
<dbReference type="SUPFAM" id="SSF49344">
    <property type="entry name" value="CBD9-like"/>
    <property type="match status" value="1"/>
</dbReference>
<gene>
    <name evidence="6" type="primary">hcf136</name>
    <name evidence="6" type="ORF">HOV93_44160</name>
</gene>
<dbReference type="PANTHER" id="PTHR47199:SF2">
    <property type="entry name" value="PHOTOSYSTEM II STABILITY_ASSEMBLY FACTOR HCF136, CHLOROPLASTIC"/>
    <property type="match status" value="1"/>
</dbReference>
<dbReference type="GO" id="GO:0030246">
    <property type="term" value="F:carbohydrate binding"/>
    <property type="evidence" value="ECO:0007669"/>
    <property type="project" value="InterPro"/>
</dbReference>
<feature type="signal peptide" evidence="3">
    <location>
        <begin position="1"/>
        <end position="30"/>
    </location>
</feature>